<dbReference type="SUPFAM" id="SSF50129">
    <property type="entry name" value="GroES-like"/>
    <property type="match status" value="1"/>
</dbReference>
<keyword evidence="5" id="KW-1185">Reference proteome</keyword>
<dbReference type="OrthoDB" id="9785812at2"/>
<keyword evidence="1" id="KW-0521">NADP</keyword>
<organism evidence="4 5">
    <name type="scientific">Roseateles chitinivorans</name>
    <dbReference type="NCBI Taxonomy" id="2917965"/>
    <lineage>
        <taxon>Bacteria</taxon>
        <taxon>Pseudomonadati</taxon>
        <taxon>Pseudomonadota</taxon>
        <taxon>Betaproteobacteria</taxon>
        <taxon>Burkholderiales</taxon>
        <taxon>Sphaerotilaceae</taxon>
        <taxon>Roseateles</taxon>
    </lineage>
</organism>
<dbReference type="PANTHER" id="PTHR44154:SF1">
    <property type="entry name" value="QUINONE OXIDOREDUCTASE"/>
    <property type="match status" value="1"/>
</dbReference>
<comment type="caution">
    <text evidence="4">The sequence shown here is derived from an EMBL/GenBank/DDBJ whole genome shotgun (WGS) entry which is preliminary data.</text>
</comment>
<name>A0A2G9C3Z9_9BURK</name>
<evidence type="ECO:0000256" key="2">
    <source>
        <dbReference type="RuleBase" id="RU364000"/>
    </source>
</evidence>
<dbReference type="Gene3D" id="3.90.180.10">
    <property type="entry name" value="Medium-chain alcohol dehydrogenases, catalytic domain"/>
    <property type="match status" value="1"/>
</dbReference>
<dbReference type="NCBIfam" id="TIGR02817">
    <property type="entry name" value="adh_fam_1"/>
    <property type="match status" value="1"/>
</dbReference>
<dbReference type="InterPro" id="IPR013154">
    <property type="entry name" value="ADH-like_N"/>
</dbReference>
<gene>
    <name evidence="4" type="ORF">CS062_21440</name>
</gene>
<dbReference type="SUPFAM" id="SSF51735">
    <property type="entry name" value="NAD(P)-binding Rossmann-fold domains"/>
    <property type="match status" value="1"/>
</dbReference>
<dbReference type="RefSeq" id="WP_099863605.1">
    <property type="nucleotide sequence ID" value="NZ_PEOG01000079.1"/>
</dbReference>
<keyword evidence="2" id="KW-0560">Oxidoreductase</keyword>
<dbReference type="Pfam" id="PF13602">
    <property type="entry name" value="ADH_zinc_N_2"/>
    <property type="match status" value="1"/>
</dbReference>
<keyword evidence="2" id="KW-0862">Zinc</keyword>
<dbReference type="InterPro" id="IPR051603">
    <property type="entry name" value="Zinc-ADH_QOR/CCCR"/>
</dbReference>
<reference evidence="4 5" key="1">
    <citation type="submission" date="2017-11" db="EMBL/GenBank/DDBJ databases">
        <title>Draft genome sequence of Mitsuaria sp. HWN-4.</title>
        <authorList>
            <person name="Gundlapally S.R."/>
        </authorList>
    </citation>
    <scope>NUCLEOTIDE SEQUENCE [LARGE SCALE GENOMIC DNA]</scope>
    <source>
        <strain evidence="4 5">HWN-4</strain>
    </source>
</reference>
<dbReference type="InterPro" id="IPR036291">
    <property type="entry name" value="NAD(P)-bd_dom_sf"/>
</dbReference>
<evidence type="ECO:0000256" key="1">
    <source>
        <dbReference type="ARBA" id="ARBA00022857"/>
    </source>
</evidence>
<dbReference type="GO" id="GO:0016491">
    <property type="term" value="F:oxidoreductase activity"/>
    <property type="evidence" value="ECO:0007669"/>
    <property type="project" value="UniProtKB-KW"/>
</dbReference>
<dbReference type="InterPro" id="IPR020843">
    <property type="entry name" value="ER"/>
</dbReference>
<dbReference type="AlphaFoldDB" id="A0A2G9C3Z9"/>
<feature type="domain" description="Enoyl reductase (ER)" evidence="3">
    <location>
        <begin position="16"/>
        <end position="341"/>
    </location>
</feature>
<dbReference type="EMBL" id="PEOG01000079">
    <property type="protein sequence ID" value="PIM51107.1"/>
    <property type="molecule type" value="Genomic_DNA"/>
</dbReference>
<dbReference type="InterPro" id="IPR014182">
    <property type="entry name" value="ADH_Zn_typ-1"/>
</dbReference>
<dbReference type="Proteomes" id="UP000231501">
    <property type="component" value="Unassembled WGS sequence"/>
</dbReference>
<dbReference type="GO" id="GO:0008270">
    <property type="term" value="F:zinc ion binding"/>
    <property type="evidence" value="ECO:0007669"/>
    <property type="project" value="InterPro"/>
</dbReference>
<evidence type="ECO:0000259" key="3">
    <source>
        <dbReference type="SMART" id="SM00829"/>
    </source>
</evidence>
<accession>A0A2G9C3Z9</accession>
<evidence type="ECO:0000313" key="5">
    <source>
        <dbReference type="Proteomes" id="UP000231501"/>
    </source>
</evidence>
<dbReference type="CDD" id="cd08252">
    <property type="entry name" value="AL_MDR"/>
    <property type="match status" value="1"/>
</dbReference>
<sequence>MKAVGYFQSLPITASESLLDLDLPLPSPGPKDLLVEVAAVAVNPVDTKVRMRRASADGKTPVILGWDAVGTVRAIGPEVSGFAVGDRVWYAGDITRPGSNAQFQCVDHRIAARAPTTLSDAEAAALPLTAITAWELLSDRLQVQQQADRPVSLLVTGAAGGVGSILVQLARRHAHLTIIGTSSEPEGEGGRWLRSLGAHHVINHREPIAPQIAALQRDGAPPLRYVTSLTHTPQHFPGLVEALEPQGKLAMIDDFGPADIDVMALKGKSLSLHWELMFTRSMHATHDIAAQGRLLAEVATLVDEGRLRTTLADVVGPISAEHLKRAHALQESQRQRGKLVLQGWPT</sequence>
<keyword evidence="2" id="KW-0479">Metal-binding</keyword>
<dbReference type="SMART" id="SM00829">
    <property type="entry name" value="PKS_ER"/>
    <property type="match status" value="1"/>
</dbReference>
<dbReference type="PANTHER" id="PTHR44154">
    <property type="entry name" value="QUINONE OXIDOREDUCTASE"/>
    <property type="match status" value="1"/>
</dbReference>
<comment type="similarity">
    <text evidence="2">Belongs to the zinc-containing alcohol dehydrogenase family. Quinone oxidoreductase subfamily.</text>
</comment>
<protein>
    <recommendedName>
        <fullName evidence="2">Zinc-type alcohol dehydrogenase-like protein</fullName>
    </recommendedName>
</protein>
<evidence type="ECO:0000313" key="4">
    <source>
        <dbReference type="EMBL" id="PIM51107.1"/>
    </source>
</evidence>
<dbReference type="Gene3D" id="3.40.50.720">
    <property type="entry name" value="NAD(P)-binding Rossmann-like Domain"/>
    <property type="match status" value="1"/>
</dbReference>
<proteinExistence type="inferred from homology"/>
<dbReference type="Pfam" id="PF08240">
    <property type="entry name" value="ADH_N"/>
    <property type="match status" value="1"/>
</dbReference>
<dbReference type="InterPro" id="IPR011032">
    <property type="entry name" value="GroES-like_sf"/>
</dbReference>